<sequence>MRSLLLPTAAWEWESAVPPLLTLLAATQHARDALVQQSVLSSFQLSLLGYSRLPIVPSLLPLLVSKKTSVYWRGKHIWYWANTCEATVFSPTAAARWFVRFEKKRGDGDDCCRTAVVSDWLSQCCFELTIGLIGTAYTRGFFRCRREATSHPRERPGCLRASATKTVEWAAERLSPQRQWDYSEPHVRQMLLRTVVDVFGALLSVIHLRVKFFGKDIRKENVG</sequence>
<evidence type="ECO:0000313" key="1">
    <source>
        <dbReference type="EMBL" id="CAD6185145.1"/>
    </source>
</evidence>
<evidence type="ECO:0000313" key="2">
    <source>
        <dbReference type="Proteomes" id="UP000835052"/>
    </source>
</evidence>
<reference evidence="1" key="1">
    <citation type="submission" date="2020-10" db="EMBL/GenBank/DDBJ databases">
        <authorList>
            <person name="Kikuchi T."/>
        </authorList>
    </citation>
    <scope>NUCLEOTIDE SEQUENCE</scope>
    <source>
        <strain evidence="1">NKZ352</strain>
    </source>
</reference>
<dbReference type="AlphaFoldDB" id="A0A8S1GNG3"/>
<protein>
    <submittedName>
        <fullName evidence="1">Uncharacterized protein</fullName>
    </submittedName>
</protein>
<accession>A0A8S1GNG3</accession>
<name>A0A8S1GNG3_9PELO</name>
<gene>
    <name evidence="1" type="ORF">CAUJ_LOCUS1064</name>
</gene>
<keyword evidence="2" id="KW-1185">Reference proteome</keyword>
<dbReference type="Proteomes" id="UP000835052">
    <property type="component" value="Unassembled WGS sequence"/>
</dbReference>
<proteinExistence type="predicted"/>
<organism evidence="1 2">
    <name type="scientific">Caenorhabditis auriculariae</name>
    <dbReference type="NCBI Taxonomy" id="2777116"/>
    <lineage>
        <taxon>Eukaryota</taxon>
        <taxon>Metazoa</taxon>
        <taxon>Ecdysozoa</taxon>
        <taxon>Nematoda</taxon>
        <taxon>Chromadorea</taxon>
        <taxon>Rhabditida</taxon>
        <taxon>Rhabditina</taxon>
        <taxon>Rhabditomorpha</taxon>
        <taxon>Rhabditoidea</taxon>
        <taxon>Rhabditidae</taxon>
        <taxon>Peloderinae</taxon>
        <taxon>Caenorhabditis</taxon>
    </lineage>
</organism>
<dbReference type="EMBL" id="CAJGYM010000002">
    <property type="protein sequence ID" value="CAD6185145.1"/>
    <property type="molecule type" value="Genomic_DNA"/>
</dbReference>
<comment type="caution">
    <text evidence="1">The sequence shown here is derived from an EMBL/GenBank/DDBJ whole genome shotgun (WGS) entry which is preliminary data.</text>
</comment>